<dbReference type="SMART" id="SM00345">
    <property type="entry name" value="HTH_GNTR"/>
    <property type="match status" value="1"/>
</dbReference>
<dbReference type="Gene3D" id="3.40.640.10">
    <property type="entry name" value="Type I PLP-dependent aspartate aminotransferase-like (Major domain)"/>
    <property type="match status" value="1"/>
</dbReference>
<dbReference type="PATRIC" id="fig|1354255.3.peg.1250"/>
<proteinExistence type="inferred from homology"/>
<reference evidence="7 8" key="1">
    <citation type="submission" date="2016-04" db="EMBL/GenBank/DDBJ databases">
        <title>ATOL: Assembling a taxonomically balanced genome-scale reconstruction of the evolutionary history of the Enterobacteriaceae.</title>
        <authorList>
            <person name="Plunkett G.III."/>
            <person name="Neeno-Eckwall E.C."/>
            <person name="Glasner J.D."/>
            <person name="Perna N.T."/>
        </authorList>
    </citation>
    <scope>NUCLEOTIDE SEQUENCE [LARGE SCALE GENOMIC DNA]</scope>
    <source>
        <strain evidence="7 8">ATCC 51607</strain>
    </source>
</reference>
<dbReference type="GO" id="GO:0003677">
    <property type="term" value="F:DNA binding"/>
    <property type="evidence" value="ECO:0007669"/>
    <property type="project" value="UniProtKB-KW"/>
</dbReference>
<evidence type="ECO:0000256" key="1">
    <source>
        <dbReference type="ARBA" id="ARBA00005384"/>
    </source>
</evidence>
<feature type="domain" description="HTH gntR-type" evidence="6">
    <location>
        <begin position="2"/>
        <end position="70"/>
    </location>
</feature>
<dbReference type="Pfam" id="PF00155">
    <property type="entry name" value="Aminotran_1_2"/>
    <property type="match status" value="1"/>
</dbReference>
<dbReference type="InterPro" id="IPR036388">
    <property type="entry name" value="WH-like_DNA-bd_sf"/>
</dbReference>
<dbReference type="SUPFAM" id="SSF46785">
    <property type="entry name" value="Winged helix' DNA-binding domain"/>
    <property type="match status" value="1"/>
</dbReference>
<protein>
    <submittedName>
        <fullName evidence="7">GntR family transcriptional regulator/aspartate aminotransferase</fullName>
        <ecNumber evidence="7">2.6.1.1</ecNumber>
    </submittedName>
</protein>
<dbReference type="GO" id="GO:0003700">
    <property type="term" value="F:DNA-binding transcription factor activity"/>
    <property type="evidence" value="ECO:0007669"/>
    <property type="project" value="InterPro"/>
</dbReference>
<dbReference type="CDD" id="cd00609">
    <property type="entry name" value="AAT_like"/>
    <property type="match status" value="1"/>
</dbReference>
<dbReference type="RefSeq" id="WP_064554116.1">
    <property type="nucleotide sequence ID" value="NZ_LXEO01000014.1"/>
</dbReference>
<name>A0A1B7HW68_9ENTR</name>
<comment type="caution">
    <text evidence="7">The sequence shown here is derived from an EMBL/GenBank/DDBJ whole genome shotgun (WGS) entry which is preliminary data.</text>
</comment>
<dbReference type="Gene3D" id="3.90.1150.10">
    <property type="entry name" value="Aspartate Aminotransferase, domain 1"/>
    <property type="match status" value="1"/>
</dbReference>
<dbReference type="PANTHER" id="PTHR46577:SF1">
    <property type="entry name" value="HTH-TYPE TRANSCRIPTIONAL REGULATORY PROTEIN GABR"/>
    <property type="match status" value="1"/>
</dbReference>
<dbReference type="GO" id="GO:0030170">
    <property type="term" value="F:pyridoxal phosphate binding"/>
    <property type="evidence" value="ECO:0007669"/>
    <property type="project" value="InterPro"/>
</dbReference>
<evidence type="ECO:0000256" key="5">
    <source>
        <dbReference type="ARBA" id="ARBA00023163"/>
    </source>
</evidence>
<dbReference type="InterPro" id="IPR036390">
    <property type="entry name" value="WH_DNA-bd_sf"/>
</dbReference>
<dbReference type="InterPro" id="IPR004839">
    <property type="entry name" value="Aminotransferase_I/II_large"/>
</dbReference>
<keyword evidence="5" id="KW-0804">Transcription</keyword>
<dbReference type="PROSITE" id="PS50949">
    <property type="entry name" value="HTH_GNTR"/>
    <property type="match status" value="1"/>
</dbReference>
<dbReference type="SUPFAM" id="SSF53383">
    <property type="entry name" value="PLP-dependent transferases"/>
    <property type="match status" value="1"/>
</dbReference>
<keyword evidence="7" id="KW-0032">Aminotransferase</keyword>
<accession>A0A1B7HW68</accession>
<keyword evidence="3" id="KW-0805">Transcription regulation</keyword>
<evidence type="ECO:0000256" key="2">
    <source>
        <dbReference type="ARBA" id="ARBA00022898"/>
    </source>
</evidence>
<evidence type="ECO:0000313" key="8">
    <source>
        <dbReference type="Proteomes" id="UP000078286"/>
    </source>
</evidence>
<dbReference type="CDD" id="cd07377">
    <property type="entry name" value="WHTH_GntR"/>
    <property type="match status" value="1"/>
</dbReference>
<keyword evidence="2" id="KW-0663">Pyridoxal phosphate</keyword>
<dbReference type="AlphaFoldDB" id="A0A1B7HW68"/>
<keyword evidence="7" id="KW-0808">Transferase</keyword>
<dbReference type="InterPro" id="IPR051446">
    <property type="entry name" value="HTH_trans_reg/aminotransferase"/>
</dbReference>
<gene>
    <name evidence="7" type="ORF">M979_1213</name>
</gene>
<keyword evidence="8" id="KW-1185">Reference proteome</keyword>
<dbReference type="GO" id="GO:0004069">
    <property type="term" value="F:L-aspartate:2-oxoglutarate aminotransferase activity"/>
    <property type="evidence" value="ECO:0007669"/>
    <property type="project" value="UniProtKB-EC"/>
</dbReference>
<dbReference type="PANTHER" id="PTHR46577">
    <property type="entry name" value="HTH-TYPE TRANSCRIPTIONAL REGULATORY PROTEIN GABR"/>
    <property type="match status" value="1"/>
</dbReference>
<sequence>MKARYKTIVDELAASIRCGDLPAGTRLPTHRALSGEKHVSLATATRVYAELESMGLVSGETGRGTFVREISLPTGLGIDQHIVASDVLDLNFNYPALPEQTDLLRDALRQLTTSGDLTALLRYQPHAGRLNDRETIASHLAHTGITASADDVLIVNGAQHGLAITVMGLFKPGDVIAVDALTYSGFKTLAAAFNLELEAIPVSEMGPDLNALRALCQRRRVRAVYTMPTLHNPLGWVLNSDQRKEIAAIAREHDLLLIEDAAYAFLASNPPPPLAFFAPERTIYVTGFSKNIATGLRVGAVVCPAPYRTLLERAIRVTTWNTPSLMTSLVCGWIRDGTVNRLESLKREDAQRRQNIAREVLKPLPYISHPASYFLWLPLAEEVRAESVVRSLLEKNISTSTAEPFTTSQNVPHAIRIALGSVSEDLLYQALNTVRETIEYEQYRS</sequence>
<dbReference type="InterPro" id="IPR015422">
    <property type="entry name" value="PyrdxlP-dep_Trfase_small"/>
</dbReference>
<keyword evidence="4" id="KW-0238">DNA-binding</keyword>
<dbReference type="InterPro" id="IPR015424">
    <property type="entry name" value="PyrdxlP-dep_Trfase"/>
</dbReference>
<evidence type="ECO:0000256" key="3">
    <source>
        <dbReference type="ARBA" id="ARBA00023015"/>
    </source>
</evidence>
<dbReference type="EMBL" id="LXEO01000014">
    <property type="protein sequence ID" value="OAT19901.1"/>
    <property type="molecule type" value="Genomic_DNA"/>
</dbReference>
<dbReference type="InterPro" id="IPR000524">
    <property type="entry name" value="Tscrpt_reg_HTH_GntR"/>
</dbReference>
<organism evidence="7 8">
    <name type="scientific">Buttiauxella noackiae ATCC 51607</name>
    <dbReference type="NCBI Taxonomy" id="1354255"/>
    <lineage>
        <taxon>Bacteria</taxon>
        <taxon>Pseudomonadati</taxon>
        <taxon>Pseudomonadota</taxon>
        <taxon>Gammaproteobacteria</taxon>
        <taxon>Enterobacterales</taxon>
        <taxon>Enterobacteriaceae</taxon>
        <taxon>Buttiauxella</taxon>
    </lineage>
</organism>
<evidence type="ECO:0000313" key="7">
    <source>
        <dbReference type="EMBL" id="OAT19901.1"/>
    </source>
</evidence>
<evidence type="ECO:0000259" key="6">
    <source>
        <dbReference type="PROSITE" id="PS50949"/>
    </source>
</evidence>
<dbReference type="Proteomes" id="UP000078286">
    <property type="component" value="Unassembled WGS sequence"/>
</dbReference>
<comment type="similarity">
    <text evidence="1">In the C-terminal section; belongs to the class-I pyridoxal-phosphate-dependent aminotransferase family.</text>
</comment>
<dbReference type="InterPro" id="IPR015421">
    <property type="entry name" value="PyrdxlP-dep_Trfase_major"/>
</dbReference>
<dbReference type="EC" id="2.6.1.1" evidence="7"/>
<dbReference type="Gene3D" id="1.10.10.10">
    <property type="entry name" value="Winged helix-like DNA-binding domain superfamily/Winged helix DNA-binding domain"/>
    <property type="match status" value="1"/>
</dbReference>
<dbReference type="Pfam" id="PF00392">
    <property type="entry name" value="GntR"/>
    <property type="match status" value="1"/>
</dbReference>
<evidence type="ECO:0000256" key="4">
    <source>
        <dbReference type="ARBA" id="ARBA00023125"/>
    </source>
</evidence>